<evidence type="ECO:0000259" key="1">
    <source>
        <dbReference type="SMART" id="SM00382"/>
    </source>
</evidence>
<dbReference type="SMART" id="SM00382">
    <property type="entry name" value="AAA"/>
    <property type="match status" value="1"/>
</dbReference>
<dbReference type="PANTHER" id="PTHR35894:SF1">
    <property type="entry name" value="PHOSPHORIBULOKINASE _ URIDINE KINASE FAMILY"/>
    <property type="match status" value="1"/>
</dbReference>
<dbReference type="InterPro" id="IPR036366">
    <property type="entry name" value="PGBDSf"/>
</dbReference>
<dbReference type="CDD" id="cd00009">
    <property type="entry name" value="AAA"/>
    <property type="match status" value="1"/>
</dbReference>
<dbReference type="InterPro" id="IPR049945">
    <property type="entry name" value="AAA_22"/>
</dbReference>
<dbReference type="EMBL" id="RAQO01000005">
    <property type="protein sequence ID" value="RKF18440.1"/>
    <property type="molecule type" value="Genomic_DNA"/>
</dbReference>
<dbReference type="Pfam" id="PF01471">
    <property type="entry name" value="PG_binding_1"/>
    <property type="match status" value="1"/>
</dbReference>
<reference evidence="2 3" key="1">
    <citation type="submission" date="2018-09" db="EMBL/GenBank/DDBJ databases">
        <authorList>
            <person name="Wang Z."/>
        </authorList>
    </citation>
    <scope>NUCLEOTIDE SEQUENCE [LARGE SCALE GENOMIC DNA]</scope>
    <source>
        <strain evidence="2 3">ALS 81</strain>
    </source>
</reference>
<keyword evidence="3" id="KW-1185">Reference proteome</keyword>
<dbReference type="Gene3D" id="3.90.70.10">
    <property type="entry name" value="Cysteine proteinases"/>
    <property type="match status" value="1"/>
</dbReference>
<dbReference type="Proteomes" id="UP000286482">
    <property type="component" value="Unassembled WGS sequence"/>
</dbReference>
<dbReference type="Gene3D" id="3.40.50.300">
    <property type="entry name" value="P-loop containing nucleotide triphosphate hydrolases"/>
    <property type="match status" value="1"/>
</dbReference>
<dbReference type="InterPro" id="IPR027417">
    <property type="entry name" value="P-loop_NTPase"/>
</dbReference>
<dbReference type="InterPro" id="IPR002477">
    <property type="entry name" value="Peptidoglycan-bd-like"/>
</dbReference>
<organism evidence="2 3">
    <name type="scientific">Alginatibacterium sediminis</name>
    <dbReference type="NCBI Taxonomy" id="2164068"/>
    <lineage>
        <taxon>Bacteria</taxon>
        <taxon>Pseudomonadati</taxon>
        <taxon>Pseudomonadota</taxon>
        <taxon>Gammaproteobacteria</taxon>
        <taxon>Alteromonadales</taxon>
        <taxon>Alteromonadaceae</taxon>
        <taxon>Alginatibacterium</taxon>
    </lineage>
</organism>
<dbReference type="Gene3D" id="1.10.101.10">
    <property type="entry name" value="PGBD-like superfamily/PGBD"/>
    <property type="match status" value="1"/>
</dbReference>
<dbReference type="InterPro" id="IPR036365">
    <property type="entry name" value="PGBD-like_sf"/>
</dbReference>
<gene>
    <name evidence="2" type="ORF">DBZ36_08475</name>
</gene>
<dbReference type="GO" id="GO:0016887">
    <property type="term" value="F:ATP hydrolysis activity"/>
    <property type="evidence" value="ECO:0007669"/>
    <property type="project" value="InterPro"/>
</dbReference>
<comment type="caution">
    <text evidence="2">The sequence shown here is derived from an EMBL/GenBank/DDBJ whole genome shotgun (WGS) entry which is preliminary data.</text>
</comment>
<feature type="domain" description="AAA+ ATPase" evidence="1">
    <location>
        <begin position="48"/>
        <end position="201"/>
    </location>
</feature>
<dbReference type="SUPFAM" id="SSF47090">
    <property type="entry name" value="PGBD-like"/>
    <property type="match status" value="1"/>
</dbReference>
<accession>A0A420ECN0</accession>
<dbReference type="InterPro" id="IPR052026">
    <property type="entry name" value="ExeA_AAA_ATPase_DNA-bind"/>
</dbReference>
<dbReference type="Pfam" id="PF21327">
    <property type="entry name" value="GspA_C39-like"/>
    <property type="match status" value="1"/>
</dbReference>
<dbReference type="InterPro" id="IPR003593">
    <property type="entry name" value="AAA+_ATPase"/>
</dbReference>
<protein>
    <submittedName>
        <fullName evidence="2">AAA family ATPase</fullName>
    </submittedName>
</protein>
<proteinExistence type="predicted"/>
<sequence>MSFQFFNLEEAAFSIAPNPKYWFMSDRHQEALKQLMYGLDSKDHAQSSGGFVLLTGEVGTGKTTALRTMLKQLPSHCQLAHIVHPGLNSMEMLAAICDGFDIDYQSSDSPKYFIDLIEAYLRQQHAADLQCILVIDEAQHLGVENLELLRLLTNIETDVQKLLRVVLIGQPELQALLAQSNLRQLAQRITARYHLLALDSDETQAYVTFRLQVAGANRTIFSRAALKRLYFHSGGVPRLINLIAERAMQIAADNQLSRVEVKQLYLAAQQTNFSTLDTQPLRWWPWALCGVTIACAAAFSISLLNPDLFAALINGQPKPAIASEPKQVNGANQLLLAESLPEPVLDEPVNQLFVMDESVELQSVIQENWQSIILESNSQASALQKLLRIWGYEVSLAQSRCELVTTLSLQCKEQTSDWHSLKQLNYPAIVSLNIDDNAVYALLRHVREGELELWFDQQRVFVEETWFKRYWQGQMMTLWQQPSGFEGLIKPGARGAIVFWLEQSLSQLQNRSPRALSYYDEQLEASVTQFQLQHQLKADGIVGEQTMIKLMQAIQPLQPQLLEGNS</sequence>
<name>A0A420ECN0_9ALTE</name>
<dbReference type="AlphaFoldDB" id="A0A420ECN0"/>
<dbReference type="Pfam" id="PF13401">
    <property type="entry name" value="AAA_22"/>
    <property type="match status" value="1"/>
</dbReference>
<dbReference type="SUPFAM" id="SSF52540">
    <property type="entry name" value="P-loop containing nucleoside triphosphate hydrolases"/>
    <property type="match status" value="1"/>
</dbReference>
<dbReference type="InterPro" id="IPR048809">
    <property type="entry name" value="GspA_C39-like"/>
</dbReference>
<evidence type="ECO:0000313" key="2">
    <source>
        <dbReference type="EMBL" id="RKF18440.1"/>
    </source>
</evidence>
<dbReference type="OrthoDB" id="9780149at2"/>
<dbReference type="PANTHER" id="PTHR35894">
    <property type="entry name" value="GENERAL SECRETION PATHWAY PROTEIN A-RELATED"/>
    <property type="match status" value="1"/>
</dbReference>
<evidence type="ECO:0000313" key="3">
    <source>
        <dbReference type="Proteomes" id="UP000286482"/>
    </source>
</evidence>
<dbReference type="RefSeq" id="WP_120354519.1">
    <property type="nucleotide sequence ID" value="NZ_RAQO01000005.1"/>
</dbReference>